<organism evidence="9 10">
    <name type="scientific">Thermococcus peptonophilus</name>
    <dbReference type="NCBI Taxonomy" id="53952"/>
    <lineage>
        <taxon>Archaea</taxon>
        <taxon>Methanobacteriati</taxon>
        <taxon>Methanobacteriota</taxon>
        <taxon>Thermococci</taxon>
        <taxon>Thermococcales</taxon>
        <taxon>Thermococcaceae</taxon>
        <taxon>Thermococcus</taxon>
    </lineage>
</organism>
<keyword evidence="10" id="KW-1185">Reference proteome</keyword>
<dbReference type="Proteomes" id="UP000073604">
    <property type="component" value="Chromosome"/>
</dbReference>
<feature type="transmembrane region" description="Helical" evidence="7">
    <location>
        <begin position="145"/>
        <end position="171"/>
    </location>
</feature>
<sequence>MQEEYKKGILDRLADKFVDLLGSFISLFKKDWKKKNRSKMEEWRLMLYALNRSPPGLIGLVLVLMFVFLGVFGPRLAPWDYRFFPSLYNPNTYLAPPGSTFTLNVTELKDGQFINYVTQIHYTLGADHYGRDLVSLILYGARVSFVISIIVIVLGVPLGIILGLIAGYYGGKVDELIMRITDMFLAFPALILAIAFSAVLPQRLQMFISSHETLEKIVLWLFALQPQDAGNLGKLLAVIFAMIIVWWPGYARITRGSTLTEKENLYVEAARAIGLSSRTIMFKHILPNIIGPILVYVTLDFGGVVLMEAGLSFLGLGATPPIADWGRIVYDGSQYFPEKWWLVTFSGFMIMLVALGWNLLGDTLRDILDPKTRRSIEFKVKKAKQMEEGEGNA</sequence>
<dbReference type="PANTHER" id="PTHR43386">
    <property type="entry name" value="OLIGOPEPTIDE TRANSPORT SYSTEM PERMEASE PROTEIN APPC"/>
    <property type="match status" value="1"/>
</dbReference>
<dbReference type="InterPro" id="IPR050366">
    <property type="entry name" value="BP-dependent_transpt_permease"/>
</dbReference>
<dbReference type="GeneID" id="27139576"/>
<dbReference type="AlphaFoldDB" id="A0A142CU46"/>
<dbReference type="KEGG" id="tpep:A0127_03480"/>
<dbReference type="SUPFAM" id="SSF161098">
    <property type="entry name" value="MetI-like"/>
    <property type="match status" value="1"/>
</dbReference>
<evidence type="ECO:0000256" key="1">
    <source>
        <dbReference type="ARBA" id="ARBA00004651"/>
    </source>
</evidence>
<dbReference type="PANTHER" id="PTHR43386:SF1">
    <property type="entry name" value="D,D-DIPEPTIDE TRANSPORT SYSTEM PERMEASE PROTEIN DDPC-RELATED"/>
    <property type="match status" value="1"/>
</dbReference>
<evidence type="ECO:0000256" key="6">
    <source>
        <dbReference type="ARBA" id="ARBA00023136"/>
    </source>
</evidence>
<proteinExistence type="inferred from homology"/>
<feature type="transmembrane region" description="Helical" evidence="7">
    <location>
        <begin position="56"/>
        <end position="77"/>
    </location>
</feature>
<keyword evidence="4 7" id="KW-0812">Transmembrane</keyword>
<protein>
    <submittedName>
        <fullName evidence="9">Peptide ABC transporter permease</fullName>
    </submittedName>
</protein>
<name>A0A142CU46_9EURY</name>
<keyword evidence="5 7" id="KW-1133">Transmembrane helix</keyword>
<dbReference type="RefSeq" id="WP_062388011.1">
    <property type="nucleotide sequence ID" value="NZ_CP014750.1"/>
</dbReference>
<gene>
    <name evidence="9" type="ORF">A0127_03480</name>
</gene>
<dbReference type="InterPro" id="IPR025966">
    <property type="entry name" value="OppC_N"/>
</dbReference>
<evidence type="ECO:0000259" key="8">
    <source>
        <dbReference type="PROSITE" id="PS50928"/>
    </source>
</evidence>
<feature type="transmembrane region" description="Helical" evidence="7">
    <location>
        <begin position="340"/>
        <end position="360"/>
    </location>
</feature>
<keyword evidence="6 7" id="KW-0472">Membrane</keyword>
<dbReference type="InterPro" id="IPR000515">
    <property type="entry name" value="MetI-like"/>
</dbReference>
<evidence type="ECO:0000256" key="3">
    <source>
        <dbReference type="ARBA" id="ARBA00022475"/>
    </source>
</evidence>
<feature type="domain" description="ABC transmembrane type-1" evidence="8">
    <location>
        <begin position="141"/>
        <end position="361"/>
    </location>
</feature>
<feature type="transmembrane region" description="Helical" evidence="7">
    <location>
        <begin position="285"/>
        <end position="307"/>
    </location>
</feature>
<dbReference type="OrthoDB" id="312811at2157"/>
<reference evidence="10" key="1">
    <citation type="submission" date="2016-03" db="EMBL/GenBank/DDBJ databases">
        <authorList>
            <person name="Oger P.M."/>
        </authorList>
    </citation>
    <scope>NUCLEOTIDE SEQUENCE [LARGE SCALE GENOMIC DNA]</scope>
    <source>
        <strain evidence="10">OG-1</strain>
    </source>
</reference>
<dbReference type="InterPro" id="IPR035906">
    <property type="entry name" value="MetI-like_sf"/>
</dbReference>
<keyword evidence="2 7" id="KW-0813">Transport</keyword>
<evidence type="ECO:0000256" key="4">
    <source>
        <dbReference type="ARBA" id="ARBA00022692"/>
    </source>
</evidence>
<dbReference type="CDD" id="cd06261">
    <property type="entry name" value="TM_PBP2"/>
    <property type="match status" value="1"/>
</dbReference>
<comment type="similarity">
    <text evidence="7">Belongs to the binding-protein-dependent transport system permease family.</text>
</comment>
<dbReference type="PROSITE" id="PS50928">
    <property type="entry name" value="ABC_TM1"/>
    <property type="match status" value="1"/>
</dbReference>
<dbReference type="STRING" id="53952.A0127_03480"/>
<dbReference type="Pfam" id="PF00528">
    <property type="entry name" value="BPD_transp_1"/>
    <property type="match status" value="1"/>
</dbReference>
<evidence type="ECO:0000313" key="9">
    <source>
        <dbReference type="EMBL" id="AMQ18298.1"/>
    </source>
</evidence>
<accession>A0A142CU46</accession>
<evidence type="ECO:0000256" key="5">
    <source>
        <dbReference type="ARBA" id="ARBA00022989"/>
    </source>
</evidence>
<dbReference type="GO" id="GO:0055085">
    <property type="term" value="P:transmembrane transport"/>
    <property type="evidence" value="ECO:0007669"/>
    <property type="project" value="InterPro"/>
</dbReference>
<dbReference type="Gene3D" id="1.10.3720.10">
    <property type="entry name" value="MetI-like"/>
    <property type="match status" value="1"/>
</dbReference>
<evidence type="ECO:0000313" key="10">
    <source>
        <dbReference type="Proteomes" id="UP000073604"/>
    </source>
</evidence>
<dbReference type="GO" id="GO:0005886">
    <property type="term" value="C:plasma membrane"/>
    <property type="evidence" value="ECO:0007669"/>
    <property type="project" value="UniProtKB-SubCell"/>
</dbReference>
<dbReference type="Pfam" id="PF12911">
    <property type="entry name" value="OppC_N"/>
    <property type="match status" value="1"/>
</dbReference>
<dbReference type="EMBL" id="CP014750">
    <property type="protein sequence ID" value="AMQ18298.1"/>
    <property type="molecule type" value="Genomic_DNA"/>
</dbReference>
<evidence type="ECO:0000256" key="7">
    <source>
        <dbReference type="RuleBase" id="RU363032"/>
    </source>
</evidence>
<keyword evidence="3" id="KW-1003">Cell membrane</keyword>
<feature type="transmembrane region" description="Helical" evidence="7">
    <location>
        <begin position="183"/>
        <end position="200"/>
    </location>
</feature>
<feature type="transmembrane region" description="Helical" evidence="7">
    <location>
        <begin position="229"/>
        <end position="247"/>
    </location>
</feature>
<comment type="subcellular location">
    <subcellularLocation>
        <location evidence="1 7">Cell membrane</location>
        <topology evidence="1 7">Multi-pass membrane protein</topology>
    </subcellularLocation>
</comment>
<evidence type="ECO:0000256" key="2">
    <source>
        <dbReference type="ARBA" id="ARBA00022448"/>
    </source>
</evidence>